<keyword evidence="15" id="KW-1185">Reference proteome</keyword>
<evidence type="ECO:0000313" key="15">
    <source>
        <dbReference type="Proteomes" id="UP000613768"/>
    </source>
</evidence>
<organism evidence="14 15">
    <name type="scientific">Pseudomarimonas arenosa</name>
    <dbReference type="NCBI Taxonomy" id="2774145"/>
    <lineage>
        <taxon>Bacteria</taxon>
        <taxon>Pseudomonadati</taxon>
        <taxon>Pseudomonadota</taxon>
        <taxon>Gammaproteobacteria</taxon>
        <taxon>Lysobacterales</taxon>
        <taxon>Lysobacteraceae</taxon>
        <taxon>Pseudomarimonas</taxon>
    </lineage>
</organism>
<evidence type="ECO:0000256" key="6">
    <source>
        <dbReference type="ARBA" id="ARBA00022882"/>
    </source>
</evidence>
<keyword evidence="7" id="KW-0630">Potassium</keyword>
<accession>A0AAW3ZGC7</accession>
<keyword evidence="5" id="KW-0631">Potassium channel</keyword>
<feature type="transmembrane region" description="Helical" evidence="12">
    <location>
        <begin position="223"/>
        <end position="241"/>
    </location>
</feature>
<keyword evidence="3" id="KW-0633">Potassium transport</keyword>
<feature type="transmembrane region" description="Helical" evidence="12">
    <location>
        <begin position="34"/>
        <end position="52"/>
    </location>
</feature>
<feature type="transmembrane region" description="Helical" evidence="12">
    <location>
        <begin position="160"/>
        <end position="181"/>
    </location>
</feature>
<reference evidence="14 15" key="1">
    <citation type="submission" date="2020-09" db="EMBL/GenBank/DDBJ databases">
        <title>Pseudoxanthomonas sp. CAU 1598 isolated from sand of Yaerae Beach.</title>
        <authorList>
            <person name="Kim W."/>
        </authorList>
    </citation>
    <scope>NUCLEOTIDE SEQUENCE [LARGE SCALE GENOMIC DNA]</scope>
    <source>
        <strain evidence="14 15">CAU 1598</strain>
    </source>
</reference>
<keyword evidence="9" id="KW-0406">Ion transport</keyword>
<dbReference type="Pfam" id="PF00520">
    <property type="entry name" value="Ion_trans"/>
    <property type="match status" value="1"/>
</dbReference>
<feature type="domain" description="Ion transport" evidence="13">
    <location>
        <begin position="34"/>
        <end position="240"/>
    </location>
</feature>
<evidence type="ECO:0000256" key="11">
    <source>
        <dbReference type="ARBA" id="ARBA00023303"/>
    </source>
</evidence>
<dbReference type="Proteomes" id="UP000613768">
    <property type="component" value="Unassembled WGS sequence"/>
</dbReference>
<dbReference type="Gene3D" id="1.10.287.70">
    <property type="match status" value="1"/>
</dbReference>
<dbReference type="InterPro" id="IPR005821">
    <property type="entry name" value="Ion_trans_dom"/>
</dbReference>
<keyword evidence="8 12" id="KW-1133">Transmembrane helix</keyword>
<evidence type="ECO:0000259" key="13">
    <source>
        <dbReference type="Pfam" id="PF00520"/>
    </source>
</evidence>
<dbReference type="PANTHER" id="PTHR11537">
    <property type="entry name" value="VOLTAGE-GATED POTASSIUM CHANNEL"/>
    <property type="match status" value="1"/>
</dbReference>
<dbReference type="RefSeq" id="WP_192028456.1">
    <property type="nucleotide sequence ID" value="NZ_JACYTR010000007.1"/>
</dbReference>
<gene>
    <name evidence="14" type="ORF">IFO71_05050</name>
</gene>
<evidence type="ECO:0000256" key="12">
    <source>
        <dbReference type="SAM" id="Phobius"/>
    </source>
</evidence>
<protein>
    <submittedName>
        <fullName evidence="14">Ion transporter</fullName>
    </submittedName>
</protein>
<evidence type="ECO:0000256" key="9">
    <source>
        <dbReference type="ARBA" id="ARBA00023065"/>
    </source>
</evidence>
<evidence type="ECO:0000256" key="7">
    <source>
        <dbReference type="ARBA" id="ARBA00022958"/>
    </source>
</evidence>
<feature type="transmembrane region" description="Helical" evidence="12">
    <location>
        <begin position="193"/>
        <end position="211"/>
    </location>
</feature>
<name>A0AAW3ZGC7_9GAMM</name>
<feature type="transmembrane region" description="Helical" evidence="12">
    <location>
        <begin position="95"/>
        <end position="116"/>
    </location>
</feature>
<keyword evidence="6" id="KW-0851">Voltage-gated channel</keyword>
<feature type="transmembrane region" description="Helical" evidence="12">
    <location>
        <begin position="64"/>
        <end position="83"/>
    </location>
</feature>
<evidence type="ECO:0000256" key="1">
    <source>
        <dbReference type="ARBA" id="ARBA00004141"/>
    </source>
</evidence>
<keyword evidence="2" id="KW-0813">Transport</keyword>
<evidence type="ECO:0000256" key="5">
    <source>
        <dbReference type="ARBA" id="ARBA00022826"/>
    </source>
</evidence>
<dbReference type="Gene3D" id="1.20.120.350">
    <property type="entry name" value="Voltage-gated potassium channels. Chain C"/>
    <property type="match status" value="1"/>
</dbReference>
<evidence type="ECO:0000313" key="14">
    <source>
        <dbReference type="EMBL" id="MBD8525103.1"/>
    </source>
</evidence>
<evidence type="ECO:0000256" key="4">
    <source>
        <dbReference type="ARBA" id="ARBA00022692"/>
    </source>
</evidence>
<dbReference type="AlphaFoldDB" id="A0AAW3ZGC7"/>
<dbReference type="GO" id="GO:0008076">
    <property type="term" value="C:voltage-gated potassium channel complex"/>
    <property type="evidence" value="ECO:0007669"/>
    <property type="project" value="InterPro"/>
</dbReference>
<dbReference type="PANTHER" id="PTHR11537:SF254">
    <property type="entry name" value="POTASSIUM VOLTAGE-GATED CHANNEL PROTEIN SHAB"/>
    <property type="match status" value="1"/>
</dbReference>
<dbReference type="GO" id="GO:0001508">
    <property type="term" value="P:action potential"/>
    <property type="evidence" value="ECO:0007669"/>
    <property type="project" value="TreeGrafter"/>
</dbReference>
<dbReference type="InterPro" id="IPR027359">
    <property type="entry name" value="Volt_channel_dom_sf"/>
</dbReference>
<evidence type="ECO:0000256" key="3">
    <source>
        <dbReference type="ARBA" id="ARBA00022538"/>
    </source>
</evidence>
<sequence>MSRHWPPPPAEAQNNWREKTYRVIFGHDTPAGRGFDLLLMLVILLSILVAVLDSVQDLHQRFGTLLYALEWGFTVVFTIEYVLRLLIVRRPIRYALSFYGIIDLLAVLPTYLSLLLPGTQSLLVIRVLRLLRIFRILKLAEYLREAGVLIAALRRSWRKIFVFLCVILSLVTVFGALMYVVEGPEHGFTSIPTAMYWAVVTVSTVGFGDIAPQTTLGRMITSVLILIGYGIIAVPTGIYTAELTQGLRQLDARTCEQCQQLGHSADAKHCRRCGAALPTE</sequence>
<dbReference type="SUPFAM" id="SSF81324">
    <property type="entry name" value="Voltage-gated potassium channels"/>
    <property type="match status" value="1"/>
</dbReference>
<comment type="subcellular location">
    <subcellularLocation>
        <location evidence="1">Membrane</location>
        <topology evidence="1">Multi-pass membrane protein</topology>
    </subcellularLocation>
</comment>
<evidence type="ECO:0000256" key="2">
    <source>
        <dbReference type="ARBA" id="ARBA00022448"/>
    </source>
</evidence>
<keyword evidence="11" id="KW-0407">Ion channel</keyword>
<dbReference type="EMBL" id="JACYTR010000007">
    <property type="protein sequence ID" value="MBD8525103.1"/>
    <property type="molecule type" value="Genomic_DNA"/>
</dbReference>
<dbReference type="GO" id="GO:0005249">
    <property type="term" value="F:voltage-gated potassium channel activity"/>
    <property type="evidence" value="ECO:0007669"/>
    <property type="project" value="InterPro"/>
</dbReference>
<dbReference type="InterPro" id="IPR028325">
    <property type="entry name" value="VG_K_chnl"/>
</dbReference>
<keyword evidence="10 12" id="KW-0472">Membrane</keyword>
<keyword evidence="4 12" id="KW-0812">Transmembrane</keyword>
<evidence type="ECO:0000256" key="8">
    <source>
        <dbReference type="ARBA" id="ARBA00022989"/>
    </source>
</evidence>
<comment type="caution">
    <text evidence="14">The sequence shown here is derived from an EMBL/GenBank/DDBJ whole genome shotgun (WGS) entry which is preliminary data.</text>
</comment>
<evidence type="ECO:0000256" key="10">
    <source>
        <dbReference type="ARBA" id="ARBA00023136"/>
    </source>
</evidence>
<dbReference type="PRINTS" id="PR00169">
    <property type="entry name" value="KCHANNEL"/>
</dbReference>
<proteinExistence type="predicted"/>